<feature type="compositionally biased region" description="Polar residues" evidence="1">
    <location>
        <begin position="289"/>
        <end position="302"/>
    </location>
</feature>
<proteinExistence type="predicted"/>
<feature type="non-terminal residue" evidence="2">
    <location>
        <position position="1"/>
    </location>
</feature>
<organism evidence="2 3">
    <name type="scientific">Ameca splendens</name>
    <dbReference type="NCBI Taxonomy" id="208324"/>
    <lineage>
        <taxon>Eukaryota</taxon>
        <taxon>Metazoa</taxon>
        <taxon>Chordata</taxon>
        <taxon>Craniata</taxon>
        <taxon>Vertebrata</taxon>
        <taxon>Euteleostomi</taxon>
        <taxon>Actinopterygii</taxon>
        <taxon>Neopterygii</taxon>
        <taxon>Teleostei</taxon>
        <taxon>Neoteleostei</taxon>
        <taxon>Acanthomorphata</taxon>
        <taxon>Ovalentaria</taxon>
        <taxon>Atherinomorphae</taxon>
        <taxon>Cyprinodontiformes</taxon>
        <taxon>Goodeidae</taxon>
        <taxon>Ameca</taxon>
    </lineage>
</organism>
<comment type="caution">
    <text evidence="2">The sequence shown here is derived from an EMBL/GenBank/DDBJ whole genome shotgun (WGS) entry which is preliminary data.</text>
</comment>
<sequence>YRKRIAMEERTTLIAGVVPLQAPTEAEESLLPPRGFRGPSLFPAPPLSSRTCSRCRPGRRRPVQALRRRLHCCTIHHLCHTGCCSPSPRHDPHHPCSKVHSLEKTKTPAAKEGVTFKVRAPSISTCSHCGLWKIKQMGHRLLTKASGERVNYCPVAAKTSRELQQHRREEIRKWKAAGKSYRLPADIRFQHPFWPPLRKDRQKEKERKQRVSFPLERKAAKVRDRREMEAFQLVLEKTRKKVEDAWRLKMMESSTSPSSSQPITGQSNTAPPALGPAADTIAGPEESQAETSGISGTRVTSRTPRKSAEPPHCPACGKSTSEAGHFVHRTRVFCESTSGGVSLLDWVKVNVPRVTRWRWKVQQEVIEAGVPALTRKKSICTKCHRRLTREMGHISSVRPLQGL</sequence>
<feature type="compositionally biased region" description="Basic and acidic residues" evidence="1">
    <location>
        <begin position="197"/>
        <end position="221"/>
    </location>
</feature>
<accession>A0ABV0XKH8</accession>
<keyword evidence="3" id="KW-1185">Reference proteome</keyword>
<evidence type="ECO:0000256" key="1">
    <source>
        <dbReference type="SAM" id="MobiDB-lite"/>
    </source>
</evidence>
<dbReference type="Proteomes" id="UP001469553">
    <property type="component" value="Unassembled WGS sequence"/>
</dbReference>
<evidence type="ECO:0000313" key="3">
    <source>
        <dbReference type="Proteomes" id="UP001469553"/>
    </source>
</evidence>
<gene>
    <name evidence="2" type="ORF">AMECASPLE_035462</name>
</gene>
<reference evidence="2 3" key="1">
    <citation type="submission" date="2021-06" db="EMBL/GenBank/DDBJ databases">
        <authorList>
            <person name="Palmer J.M."/>
        </authorList>
    </citation>
    <scope>NUCLEOTIDE SEQUENCE [LARGE SCALE GENOMIC DNA]</scope>
    <source>
        <strain evidence="2 3">AS_MEX2019</strain>
        <tissue evidence="2">Muscle</tissue>
    </source>
</reference>
<feature type="region of interest" description="Disordered" evidence="1">
    <location>
        <begin position="251"/>
        <end position="321"/>
    </location>
</feature>
<feature type="compositionally biased region" description="Low complexity" evidence="1">
    <location>
        <begin position="253"/>
        <end position="267"/>
    </location>
</feature>
<evidence type="ECO:0000313" key="2">
    <source>
        <dbReference type="EMBL" id="MEQ2281942.1"/>
    </source>
</evidence>
<feature type="region of interest" description="Disordered" evidence="1">
    <location>
        <begin position="194"/>
        <end position="221"/>
    </location>
</feature>
<name>A0ABV0XKH8_9TELE</name>
<dbReference type="EMBL" id="JAHRIP010005278">
    <property type="protein sequence ID" value="MEQ2281942.1"/>
    <property type="molecule type" value="Genomic_DNA"/>
</dbReference>
<protein>
    <submittedName>
        <fullName evidence="2">Uncharacterized protein</fullName>
    </submittedName>
</protein>